<sequence length="156" mass="17552">MLTRWEPFGGLRRRNDVFSDLSGIQQEMNRLFDEFFGERRSGLAEGNWLPAVDVSESDADIVVRAELPGMGQNDIQVNLQDNVLTLTGEKKQETKDEQKNYHRTECSYGSFTRSFTLPANVKQDQITAKFKDGVLEITLPKAEEAKAKKIAITPGA</sequence>
<accession>A0A081BQ53</accession>
<keyword evidence="4" id="KW-0346">Stress response</keyword>
<organism evidence="4">
    <name type="scientific">Candidatus Moduliflexus flocculans</name>
    <dbReference type="NCBI Taxonomy" id="1499966"/>
    <lineage>
        <taxon>Bacteria</taxon>
        <taxon>Candidatus Moduliflexota</taxon>
        <taxon>Candidatus Moduliflexia</taxon>
        <taxon>Candidatus Moduliflexales</taxon>
        <taxon>Candidatus Moduliflexaceae</taxon>
    </lineage>
</organism>
<dbReference type="Gene3D" id="2.60.40.790">
    <property type="match status" value="1"/>
</dbReference>
<dbReference type="InterPro" id="IPR008978">
    <property type="entry name" value="HSP20-like_chaperone"/>
</dbReference>
<dbReference type="HOGENOM" id="CLU_046737_12_0_0"/>
<dbReference type="AlphaFoldDB" id="A0A081BQ53"/>
<gene>
    <name evidence="4" type="ORF">U14_03770</name>
</gene>
<name>A0A081BQ53_9BACT</name>
<dbReference type="PANTHER" id="PTHR11527">
    <property type="entry name" value="HEAT-SHOCK PROTEIN 20 FAMILY MEMBER"/>
    <property type="match status" value="1"/>
</dbReference>
<keyword evidence="5" id="KW-1185">Reference proteome</keyword>
<dbReference type="Pfam" id="PF00011">
    <property type="entry name" value="HSP20"/>
    <property type="match status" value="1"/>
</dbReference>
<dbReference type="EMBL" id="DF820458">
    <property type="protein sequence ID" value="GAK52519.1"/>
    <property type="molecule type" value="Genomic_DNA"/>
</dbReference>
<dbReference type="STRING" id="1499966.U14_03770"/>
<reference evidence="4" key="1">
    <citation type="journal article" date="2015" name="PeerJ">
        <title>First genomic representation of candidate bacterial phylum KSB3 points to enhanced environmental sensing as a trigger of wastewater bulking.</title>
        <authorList>
            <person name="Sekiguchi Y."/>
            <person name="Ohashi A."/>
            <person name="Parks D.H."/>
            <person name="Yamauchi T."/>
            <person name="Tyson G.W."/>
            <person name="Hugenholtz P."/>
        </authorList>
    </citation>
    <scope>NUCLEOTIDE SEQUENCE [LARGE SCALE GENOMIC DNA]</scope>
</reference>
<dbReference type="CDD" id="cd06464">
    <property type="entry name" value="ACD_sHsps-like"/>
    <property type="match status" value="1"/>
</dbReference>
<evidence type="ECO:0000313" key="4">
    <source>
        <dbReference type="EMBL" id="GAK52519.1"/>
    </source>
</evidence>
<evidence type="ECO:0000256" key="2">
    <source>
        <dbReference type="RuleBase" id="RU003616"/>
    </source>
</evidence>
<evidence type="ECO:0000256" key="1">
    <source>
        <dbReference type="PROSITE-ProRule" id="PRU00285"/>
    </source>
</evidence>
<dbReference type="PROSITE" id="PS01031">
    <property type="entry name" value="SHSP"/>
    <property type="match status" value="1"/>
</dbReference>
<dbReference type="InterPro" id="IPR002068">
    <property type="entry name" value="A-crystallin/Hsp20_dom"/>
</dbReference>
<dbReference type="SUPFAM" id="SSF49764">
    <property type="entry name" value="HSP20-like chaperones"/>
    <property type="match status" value="1"/>
</dbReference>
<proteinExistence type="inferred from homology"/>
<dbReference type="Proteomes" id="UP000030700">
    <property type="component" value="Unassembled WGS sequence"/>
</dbReference>
<dbReference type="InterPro" id="IPR031107">
    <property type="entry name" value="Small_HSP"/>
</dbReference>
<comment type="similarity">
    <text evidence="1 2">Belongs to the small heat shock protein (HSP20) family.</text>
</comment>
<evidence type="ECO:0000313" key="5">
    <source>
        <dbReference type="Proteomes" id="UP000030700"/>
    </source>
</evidence>
<feature type="domain" description="SHSP" evidence="3">
    <location>
        <begin position="43"/>
        <end position="156"/>
    </location>
</feature>
<evidence type="ECO:0000259" key="3">
    <source>
        <dbReference type="PROSITE" id="PS01031"/>
    </source>
</evidence>
<protein>
    <submittedName>
        <fullName evidence="4">Heat shock protein Hsp20</fullName>
    </submittedName>
</protein>